<dbReference type="PANTHER" id="PTHR39639:SF1">
    <property type="entry name" value="DUF262 DOMAIN-CONTAINING PROTEIN"/>
    <property type="match status" value="1"/>
</dbReference>
<gene>
    <name evidence="3" type="ORF">FHS32_001670</name>
</gene>
<dbReference type="Proteomes" id="UP000568022">
    <property type="component" value="Unassembled WGS sequence"/>
</dbReference>
<dbReference type="EMBL" id="JACHJE010000003">
    <property type="protein sequence ID" value="MBB5124938.1"/>
    <property type="molecule type" value="Genomic_DNA"/>
</dbReference>
<evidence type="ECO:0000259" key="2">
    <source>
        <dbReference type="Pfam" id="PF03235"/>
    </source>
</evidence>
<dbReference type="InterPro" id="IPR004919">
    <property type="entry name" value="GmrSD_N"/>
</dbReference>
<feature type="region of interest" description="Disordered" evidence="1">
    <location>
        <begin position="1"/>
        <end position="29"/>
    </location>
</feature>
<reference evidence="3 4" key="1">
    <citation type="submission" date="2020-08" db="EMBL/GenBank/DDBJ databases">
        <title>Genomic Encyclopedia of Type Strains, Phase III (KMG-III): the genomes of soil and plant-associated and newly described type strains.</title>
        <authorList>
            <person name="Whitman W."/>
        </authorList>
    </citation>
    <scope>NUCLEOTIDE SEQUENCE [LARGE SCALE GENOMIC DNA]</scope>
    <source>
        <strain evidence="3 4">CECT 3226</strain>
    </source>
</reference>
<proteinExistence type="predicted"/>
<evidence type="ECO:0000313" key="3">
    <source>
        <dbReference type="EMBL" id="MBB5124938.1"/>
    </source>
</evidence>
<dbReference type="AlphaFoldDB" id="A0A7W8F6F7"/>
<comment type="caution">
    <text evidence="3">The sequence shown here is derived from an EMBL/GenBank/DDBJ whole genome shotgun (WGS) entry which is preliminary data.</text>
</comment>
<evidence type="ECO:0000313" key="4">
    <source>
        <dbReference type="Proteomes" id="UP000568022"/>
    </source>
</evidence>
<feature type="compositionally biased region" description="Basic and acidic residues" evidence="1">
    <location>
        <begin position="9"/>
        <end position="27"/>
    </location>
</feature>
<keyword evidence="4" id="KW-1185">Reference proteome</keyword>
<feature type="domain" description="GmrSD restriction endonucleases N-terminal" evidence="2">
    <location>
        <begin position="102"/>
        <end position="243"/>
    </location>
</feature>
<dbReference type="Pfam" id="PF03235">
    <property type="entry name" value="GmrSD_N"/>
    <property type="match status" value="1"/>
</dbReference>
<sequence>MTRARRGGRRDDMAALEESQGHTRDQRSVFGRYQDAAADAGELDSPLFSVEVSADGRPTDIEREEAEDVVIEQITSPFDPEHIDIDTRTTTVDLLLSRLRNEMIDLAPDFQRKAGIWTDGKQSRLIESLLLRIPIPSFYAAEKKDGSWAIVDGIQRLTSIARFVEPQTVGADPLKLTGLEYLRMEGAGFVDLSGKLQIRLRETEVVVHVIRRGTPEPVMFNVFARINTGGEPLTRQEIRHALIPGQARTLLAELAETKEFRQATGYSVVGDRMADREMALRFLAFRRTSPHAYKPGDFDAFLAEAMHQVNRLDSADEDRLRAEFITAMLAAKEIFGPHAFRKYRRNQQRKSPINKALFEAVAVNLASLGDRDREALRRIDVLDAFAELMEDVEFERAISVGTGDARKVRKRFDAVREMFDNALSEARRDTEQ</sequence>
<accession>A0A7W8F6F7</accession>
<dbReference type="PANTHER" id="PTHR39639">
    <property type="entry name" value="CHROMOSOME 16, WHOLE GENOME SHOTGUN SEQUENCE"/>
    <property type="match status" value="1"/>
</dbReference>
<organism evidence="3 4">
    <name type="scientific">Streptomyces griseoloalbus</name>
    <dbReference type="NCBI Taxonomy" id="67303"/>
    <lineage>
        <taxon>Bacteria</taxon>
        <taxon>Bacillati</taxon>
        <taxon>Actinomycetota</taxon>
        <taxon>Actinomycetes</taxon>
        <taxon>Kitasatosporales</taxon>
        <taxon>Streptomycetaceae</taxon>
        <taxon>Streptomyces</taxon>
    </lineage>
</organism>
<protein>
    <recommendedName>
        <fullName evidence="2">GmrSD restriction endonucleases N-terminal domain-containing protein</fullName>
    </recommendedName>
</protein>
<evidence type="ECO:0000256" key="1">
    <source>
        <dbReference type="SAM" id="MobiDB-lite"/>
    </source>
</evidence>
<name>A0A7W8F6F7_9ACTN</name>